<sequence length="132" mass="14264">MSEWYSLDDVADRLGLHVRTVRNYVRDGRLSAVRIGKQYRVSDADLRALTGSSGGSSRPRRIEATSVLDVDGIDPDAAERLEALVRGLPKGPRAPHVDVVRDGDRLKVIVVGSVEANAELLRFVAAMAGEAA</sequence>
<dbReference type="EMBL" id="VFPH01000003">
    <property type="protein sequence ID" value="TQM36238.1"/>
    <property type="molecule type" value="Genomic_DNA"/>
</dbReference>
<dbReference type="Pfam" id="PF12728">
    <property type="entry name" value="HTH_17"/>
    <property type="match status" value="1"/>
</dbReference>
<dbReference type="OrthoDB" id="3401953at2"/>
<proteinExistence type="predicted"/>
<evidence type="ECO:0000313" key="3">
    <source>
        <dbReference type="Proteomes" id="UP000319818"/>
    </source>
</evidence>
<dbReference type="Proteomes" id="UP000319818">
    <property type="component" value="Unassembled WGS sequence"/>
</dbReference>
<dbReference type="InterPro" id="IPR041657">
    <property type="entry name" value="HTH_17"/>
</dbReference>
<gene>
    <name evidence="2" type="ORF">FB388_7695</name>
</gene>
<name>A0A543FQY0_9PSEU</name>
<organism evidence="2 3">
    <name type="scientific">Pseudonocardia cypriaca</name>
    <dbReference type="NCBI Taxonomy" id="882449"/>
    <lineage>
        <taxon>Bacteria</taxon>
        <taxon>Bacillati</taxon>
        <taxon>Actinomycetota</taxon>
        <taxon>Actinomycetes</taxon>
        <taxon>Pseudonocardiales</taxon>
        <taxon>Pseudonocardiaceae</taxon>
        <taxon>Pseudonocardia</taxon>
    </lineage>
</organism>
<reference evidence="2 3" key="1">
    <citation type="submission" date="2019-06" db="EMBL/GenBank/DDBJ databases">
        <title>Sequencing the genomes of 1000 actinobacteria strains.</title>
        <authorList>
            <person name="Klenk H.-P."/>
        </authorList>
    </citation>
    <scope>NUCLEOTIDE SEQUENCE [LARGE SCALE GENOMIC DNA]</scope>
    <source>
        <strain evidence="2 3">DSM 45511</strain>
    </source>
</reference>
<dbReference type="AlphaFoldDB" id="A0A543FQY0"/>
<accession>A0A543FQY0</accession>
<dbReference type="SUPFAM" id="SSF46955">
    <property type="entry name" value="Putative DNA-binding domain"/>
    <property type="match status" value="1"/>
</dbReference>
<keyword evidence="3" id="KW-1185">Reference proteome</keyword>
<dbReference type="NCBIfam" id="TIGR01764">
    <property type="entry name" value="excise"/>
    <property type="match status" value="1"/>
</dbReference>
<feature type="domain" description="Helix-turn-helix" evidence="1">
    <location>
        <begin position="4"/>
        <end position="48"/>
    </location>
</feature>
<evidence type="ECO:0000259" key="1">
    <source>
        <dbReference type="Pfam" id="PF12728"/>
    </source>
</evidence>
<dbReference type="RefSeq" id="WP_142107476.1">
    <property type="nucleotide sequence ID" value="NZ_VFPH01000003.1"/>
</dbReference>
<dbReference type="GO" id="GO:0003677">
    <property type="term" value="F:DNA binding"/>
    <property type="evidence" value="ECO:0007669"/>
    <property type="project" value="InterPro"/>
</dbReference>
<dbReference type="InterPro" id="IPR010093">
    <property type="entry name" value="SinI_DNA-bd"/>
</dbReference>
<dbReference type="InterPro" id="IPR009061">
    <property type="entry name" value="DNA-bd_dom_put_sf"/>
</dbReference>
<evidence type="ECO:0000313" key="2">
    <source>
        <dbReference type="EMBL" id="TQM36238.1"/>
    </source>
</evidence>
<protein>
    <submittedName>
        <fullName evidence="2">Excisionase family DNA binding protein</fullName>
    </submittedName>
</protein>
<comment type="caution">
    <text evidence="2">The sequence shown here is derived from an EMBL/GenBank/DDBJ whole genome shotgun (WGS) entry which is preliminary data.</text>
</comment>